<dbReference type="EMBL" id="LR798214">
    <property type="protein sequence ID" value="CAB5194968.1"/>
    <property type="molecule type" value="Genomic_DNA"/>
</dbReference>
<keyword evidence="1" id="KW-0472">Membrane</keyword>
<keyword evidence="1" id="KW-1133">Transmembrane helix</keyword>
<evidence type="ECO:0000313" key="2">
    <source>
        <dbReference type="EMBL" id="CAB5194968.1"/>
    </source>
</evidence>
<gene>
    <name evidence="2" type="ORF">UFOVP171_40</name>
</gene>
<evidence type="ECO:0000256" key="1">
    <source>
        <dbReference type="SAM" id="Phobius"/>
    </source>
</evidence>
<keyword evidence="1" id="KW-0812">Transmembrane</keyword>
<name>A0A6J7WCS6_9CAUD</name>
<protein>
    <submittedName>
        <fullName evidence="2">Uncharacterized protein</fullName>
    </submittedName>
</protein>
<reference evidence="2" key="1">
    <citation type="submission" date="2020-05" db="EMBL/GenBank/DDBJ databases">
        <authorList>
            <person name="Chiriac C."/>
            <person name="Salcher M."/>
            <person name="Ghai R."/>
            <person name="Kavagutti S V."/>
        </authorList>
    </citation>
    <scope>NUCLEOTIDE SEQUENCE</scope>
</reference>
<proteinExistence type="predicted"/>
<accession>A0A6J7WCS6</accession>
<sequence>MKRQTTLEEDRLAYHRARERAERRAGILWVLAFAGMMASWILADQLVRPWLHSFY</sequence>
<organism evidence="2">
    <name type="scientific">uncultured Caudovirales phage</name>
    <dbReference type="NCBI Taxonomy" id="2100421"/>
    <lineage>
        <taxon>Viruses</taxon>
        <taxon>Duplodnaviria</taxon>
        <taxon>Heunggongvirae</taxon>
        <taxon>Uroviricota</taxon>
        <taxon>Caudoviricetes</taxon>
        <taxon>Peduoviridae</taxon>
        <taxon>Maltschvirus</taxon>
        <taxon>Maltschvirus maltsch</taxon>
    </lineage>
</organism>
<feature type="transmembrane region" description="Helical" evidence="1">
    <location>
        <begin position="25"/>
        <end position="43"/>
    </location>
</feature>